<name>A0A9N9SNH4_DIABA</name>
<evidence type="ECO:0000313" key="2">
    <source>
        <dbReference type="Proteomes" id="UP001153709"/>
    </source>
</evidence>
<dbReference type="OrthoDB" id="6611988at2759"/>
<organism evidence="1 2">
    <name type="scientific">Diabrotica balteata</name>
    <name type="common">Banded cucumber beetle</name>
    <dbReference type="NCBI Taxonomy" id="107213"/>
    <lineage>
        <taxon>Eukaryota</taxon>
        <taxon>Metazoa</taxon>
        <taxon>Ecdysozoa</taxon>
        <taxon>Arthropoda</taxon>
        <taxon>Hexapoda</taxon>
        <taxon>Insecta</taxon>
        <taxon>Pterygota</taxon>
        <taxon>Neoptera</taxon>
        <taxon>Endopterygota</taxon>
        <taxon>Coleoptera</taxon>
        <taxon>Polyphaga</taxon>
        <taxon>Cucujiformia</taxon>
        <taxon>Chrysomeloidea</taxon>
        <taxon>Chrysomelidae</taxon>
        <taxon>Galerucinae</taxon>
        <taxon>Diabroticina</taxon>
        <taxon>Diabroticites</taxon>
        <taxon>Diabrotica</taxon>
    </lineage>
</organism>
<dbReference type="Proteomes" id="UP001153709">
    <property type="component" value="Chromosome 10"/>
</dbReference>
<dbReference type="AlphaFoldDB" id="A0A9N9SNH4"/>
<proteinExistence type="predicted"/>
<accession>A0A9N9SNH4</accession>
<gene>
    <name evidence="1" type="ORF">DIABBA_LOCUS2264</name>
</gene>
<protein>
    <submittedName>
        <fullName evidence="1">Uncharacterized protein</fullName>
    </submittedName>
</protein>
<dbReference type="EMBL" id="OU898285">
    <property type="protein sequence ID" value="CAG9828337.1"/>
    <property type="molecule type" value="Genomic_DNA"/>
</dbReference>
<reference evidence="1" key="1">
    <citation type="submission" date="2022-01" db="EMBL/GenBank/DDBJ databases">
        <authorList>
            <person name="King R."/>
        </authorList>
    </citation>
    <scope>NUCLEOTIDE SEQUENCE</scope>
</reference>
<keyword evidence="2" id="KW-1185">Reference proteome</keyword>
<evidence type="ECO:0000313" key="1">
    <source>
        <dbReference type="EMBL" id="CAG9828337.1"/>
    </source>
</evidence>
<sequence>MEVQDFFYVWLEGQAGRDAQEVSSCLRKHIMANVDKDVTNLTLWSDLCGGQNRNIKIVLPEKCVGSQT</sequence>